<accession>A0A3B1DRV9</accession>
<keyword evidence="1" id="KW-0175">Coiled coil</keyword>
<dbReference type="InterPro" id="IPR024952">
    <property type="entry name" value="LPP20-like_dom"/>
</dbReference>
<feature type="coiled-coil region" evidence="1">
    <location>
        <begin position="186"/>
        <end position="213"/>
    </location>
</feature>
<proteinExistence type="predicted"/>
<dbReference type="EMBL" id="UOYO01000015">
    <property type="protein sequence ID" value="VAY86662.1"/>
    <property type="molecule type" value="Genomic_DNA"/>
</dbReference>
<dbReference type="Gene3D" id="3.10.28.20">
    <property type="entry name" value="Acetamidase/Formamidase-like domains"/>
    <property type="match status" value="1"/>
</dbReference>
<organism evidence="3">
    <name type="scientific">hydrothermal vent metagenome</name>
    <dbReference type="NCBI Taxonomy" id="652676"/>
    <lineage>
        <taxon>unclassified sequences</taxon>
        <taxon>metagenomes</taxon>
        <taxon>ecological metagenomes</taxon>
    </lineage>
</organism>
<evidence type="ECO:0000256" key="1">
    <source>
        <dbReference type="SAM" id="Coils"/>
    </source>
</evidence>
<sequence length="317" mass="36503">MNFLIIFLLFFLSGCFSSKNLNSAIPNWYINAPQNTSKYLYGVSDDYSLKGAKVSALNNMATRLIVNVSSTLNKNTHSTKSSYTKDVSQNINLEVEKIKFTNAKVAKSKLINNQFFIIMEVNRQDLFKQNLKTFKLLDSKIDKQTKQLDLKSRLEQVNKLQNLYPKLIKAKKLSYILYAINNNFDYSSYISKYDNLIDNIQALKDRIVVYVKEDKDGLFKEEFIDLLNKNSFKVSSNNPDVFIKLKNKIIHSKYKGWYIVKITTTISVANNNKNINNNIIHTIGKSGSNKKNAIENARINFKNKITQRGLDSILFNK</sequence>
<gene>
    <name evidence="3" type="ORF">MNB_ARC-1_40</name>
</gene>
<evidence type="ECO:0000313" key="3">
    <source>
        <dbReference type="EMBL" id="VAY86662.1"/>
    </source>
</evidence>
<feature type="domain" description="Lipoprotein LPP20-like" evidence="2">
    <location>
        <begin position="26"/>
        <end position="106"/>
    </location>
</feature>
<dbReference type="Pfam" id="PF02169">
    <property type="entry name" value="LPP20"/>
    <property type="match status" value="1"/>
</dbReference>
<evidence type="ECO:0000259" key="2">
    <source>
        <dbReference type="Pfam" id="PF02169"/>
    </source>
</evidence>
<reference evidence="3" key="1">
    <citation type="submission" date="2018-10" db="EMBL/GenBank/DDBJ databases">
        <authorList>
            <person name="Aoki K."/>
        </authorList>
    </citation>
    <scope>NUCLEOTIDE SEQUENCE</scope>
</reference>
<protein>
    <recommendedName>
        <fullName evidence="2">Lipoprotein LPP20-like domain-containing protein</fullName>
    </recommendedName>
</protein>
<name>A0A3B1DRV9_9ZZZZ</name>
<dbReference type="AlphaFoldDB" id="A0A3B1DRV9"/>